<accession>A0A1X2IQF3</accession>
<sequence length="162" mass="17753">MYLSLDNHPIYTLPKECAKSIRRSFLRTGHAMSLSLRRKRSRAPSTSPKIAVASRSTSTASTLTTSSTNTSYDPNDPGSYPVSSASSSYTQLSDLTTLDSAITTTMTPPSPPENHPPAHVFGKLDQGYSIFYLKLPNGNWMVRCRTADRKIIATYEVDGSMV</sequence>
<evidence type="ECO:0000313" key="2">
    <source>
        <dbReference type="EMBL" id="ORZ20533.1"/>
    </source>
</evidence>
<feature type="compositionally biased region" description="Low complexity" evidence="1">
    <location>
        <begin position="54"/>
        <end position="71"/>
    </location>
</feature>
<name>A0A1X2IQF3_9FUNG</name>
<evidence type="ECO:0000313" key="3">
    <source>
        <dbReference type="Proteomes" id="UP000193560"/>
    </source>
</evidence>
<dbReference type="OrthoDB" id="2248518at2759"/>
<evidence type="ECO:0000256" key="1">
    <source>
        <dbReference type="SAM" id="MobiDB-lite"/>
    </source>
</evidence>
<gene>
    <name evidence="2" type="ORF">BCR42DRAFT_408975</name>
</gene>
<dbReference type="Proteomes" id="UP000193560">
    <property type="component" value="Unassembled WGS sequence"/>
</dbReference>
<proteinExistence type="predicted"/>
<reference evidence="2 3" key="1">
    <citation type="submission" date="2016-07" db="EMBL/GenBank/DDBJ databases">
        <title>Pervasive Adenine N6-methylation of Active Genes in Fungi.</title>
        <authorList>
            <consortium name="DOE Joint Genome Institute"/>
            <person name="Mondo S.J."/>
            <person name="Dannebaum R.O."/>
            <person name="Kuo R.C."/>
            <person name="Labutti K."/>
            <person name="Haridas S."/>
            <person name="Kuo A."/>
            <person name="Salamov A."/>
            <person name="Ahrendt S.R."/>
            <person name="Lipzen A."/>
            <person name="Sullivan W."/>
            <person name="Andreopoulos W.B."/>
            <person name="Clum A."/>
            <person name="Lindquist E."/>
            <person name="Daum C."/>
            <person name="Ramamoorthy G.K."/>
            <person name="Gryganskyi A."/>
            <person name="Culley D."/>
            <person name="Magnuson J.K."/>
            <person name="James T.Y."/>
            <person name="O'Malley M.A."/>
            <person name="Stajich J.E."/>
            <person name="Spatafora J.W."/>
            <person name="Visel A."/>
            <person name="Grigoriev I.V."/>
        </authorList>
    </citation>
    <scope>NUCLEOTIDE SEQUENCE [LARGE SCALE GENOMIC DNA]</scope>
    <source>
        <strain evidence="2 3">NRRL 1336</strain>
    </source>
</reference>
<dbReference type="EMBL" id="MCGE01000006">
    <property type="protein sequence ID" value="ORZ20533.1"/>
    <property type="molecule type" value="Genomic_DNA"/>
</dbReference>
<feature type="region of interest" description="Disordered" evidence="1">
    <location>
        <begin position="36"/>
        <end position="87"/>
    </location>
</feature>
<keyword evidence="3" id="KW-1185">Reference proteome</keyword>
<organism evidence="2 3">
    <name type="scientific">Absidia repens</name>
    <dbReference type="NCBI Taxonomy" id="90262"/>
    <lineage>
        <taxon>Eukaryota</taxon>
        <taxon>Fungi</taxon>
        <taxon>Fungi incertae sedis</taxon>
        <taxon>Mucoromycota</taxon>
        <taxon>Mucoromycotina</taxon>
        <taxon>Mucoromycetes</taxon>
        <taxon>Mucorales</taxon>
        <taxon>Cunninghamellaceae</taxon>
        <taxon>Absidia</taxon>
    </lineage>
</organism>
<dbReference type="AlphaFoldDB" id="A0A1X2IQF3"/>
<protein>
    <submittedName>
        <fullName evidence="2">Uncharacterized protein</fullName>
    </submittedName>
</protein>
<comment type="caution">
    <text evidence="2">The sequence shown here is derived from an EMBL/GenBank/DDBJ whole genome shotgun (WGS) entry which is preliminary data.</text>
</comment>